<evidence type="ECO:0000313" key="1">
    <source>
        <dbReference type="EMBL" id="KAK7490684.1"/>
    </source>
</evidence>
<sequence length="85" mass="9254">MTGKGNVKKTILYGKSLQTFAVEIFGDEKMPYMQVHVTVSKDFNGFASVVTIFLLRVITADWRLGSARRLSASRLAALSVSPSGS</sequence>
<dbReference type="AlphaFoldDB" id="A0ABD0KTZ9"/>
<organism evidence="1 2">
    <name type="scientific">Batillaria attramentaria</name>
    <dbReference type="NCBI Taxonomy" id="370345"/>
    <lineage>
        <taxon>Eukaryota</taxon>
        <taxon>Metazoa</taxon>
        <taxon>Spiralia</taxon>
        <taxon>Lophotrochozoa</taxon>
        <taxon>Mollusca</taxon>
        <taxon>Gastropoda</taxon>
        <taxon>Caenogastropoda</taxon>
        <taxon>Sorbeoconcha</taxon>
        <taxon>Cerithioidea</taxon>
        <taxon>Batillariidae</taxon>
        <taxon>Batillaria</taxon>
    </lineage>
</organism>
<dbReference type="EMBL" id="JACVVK020000124">
    <property type="protein sequence ID" value="KAK7490684.1"/>
    <property type="molecule type" value="Genomic_DNA"/>
</dbReference>
<reference evidence="1 2" key="1">
    <citation type="journal article" date="2023" name="Sci. Data">
        <title>Genome assembly of the Korean intertidal mud-creeper Batillaria attramentaria.</title>
        <authorList>
            <person name="Patra A.K."/>
            <person name="Ho P.T."/>
            <person name="Jun S."/>
            <person name="Lee S.J."/>
            <person name="Kim Y."/>
            <person name="Won Y.J."/>
        </authorList>
    </citation>
    <scope>NUCLEOTIDE SEQUENCE [LARGE SCALE GENOMIC DNA]</scope>
    <source>
        <strain evidence="1">Wonlab-2016</strain>
    </source>
</reference>
<keyword evidence="2" id="KW-1185">Reference proteome</keyword>
<dbReference type="Proteomes" id="UP001519460">
    <property type="component" value="Unassembled WGS sequence"/>
</dbReference>
<comment type="caution">
    <text evidence="1">The sequence shown here is derived from an EMBL/GenBank/DDBJ whole genome shotgun (WGS) entry which is preliminary data.</text>
</comment>
<name>A0ABD0KTZ9_9CAEN</name>
<gene>
    <name evidence="1" type="ORF">BaRGS_00018101</name>
</gene>
<evidence type="ECO:0000313" key="2">
    <source>
        <dbReference type="Proteomes" id="UP001519460"/>
    </source>
</evidence>
<accession>A0ABD0KTZ9</accession>
<protein>
    <submittedName>
        <fullName evidence="1">Uncharacterized protein</fullName>
    </submittedName>
</protein>
<proteinExistence type="predicted"/>